<organism evidence="1 2">
    <name type="scientific">Lyophyllum shimeji</name>
    <name type="common">Hon-shimeji</name>
    <name type="synonym">Tricholoma shimeji</name>
    <dbReference type="NCBI Taxonomy" id="47721"/>
    <lineage>
        <taxon>Eukaryota</taxon>
        <taxon>Fungi</taxon>
        <taxon>Dikarya</taxon>
        <taxon>Basidiomycota</taxon>
        <taxon>Agaricomycotina</taxon>
        <taxon>Agaricomycetes</taxon>
        <taxon>Agaricomycetidae</taxon>
        <taxon>Agaricales</taxon>
        <taxon>Tricholomatineae</taxon>
        <taxon>Lyophyllaceae</taxon>
        <taxon>Lyophyllum</taxon>
    </lineage>
</organism>
<keyword evidence="2" id="KW-1185">Reference proteome</keyword>
<evidence type="ECO:0000313" key="1">
    <source>
        <dbReference type="EMBL" id="GLB41572.1"/>
    </source>
</evidence>
<name>A0A9P3PRT8_LYOSH</name>
<accession>A0A9P3PRT8</accession>
<protein>
    <submittedName>
        <fullName evidence="1">Uncharacterized protein</fullName>
    </submittedName>
</protein>
<sequence>MLLEDNCALAVLALITNGLGGPGTVPKPTTDRRNPPGYLLNEPRSRVCSLDTQTHRLKHNPLPRNSLDLAPSTGVPSVLRNFFVVAASELTHSMNCAAPSCQSLLAISSDRALGDGREVGRPSRQGCSSVMLVCTTVLNGYLDGDFDGYGGASNAPMRDRTAALQRASSPRRATAGSALDTLYFILGSLRCPLRTTTRAGRDPLWCMPHDLGPPRDAWLATLHRDCPDYHMYL</sequence>
<evidence type="ECO:0000313" key="2">
    <source>
        <dbReference type="Proteomes" id="UP001063166"/>
    </source>
</evidence>
<comment type="caution">
    <text evidence="1">The sequence shown here is derived from an EMBL/GenBank/DDBJ whole genome shotgun (WGS) entry which is preliminary data.</text>
</comment>
<dbReference type="AlphaFoldDB" id="A0A9P3PRT8"/>
<dbReference type="Proteomes" id="UP001063166">
    <property type="component" value="Unassembled WGS sequence"/>
</dbReference>
<proteinExistence type="predicted"/>
<dbReference type="EMBL" id="BRPK01000010">
    <property type="protein sequence ID" value="GLB41572.1"/>
    <property type="molecule type" value="Genomic_DNA"/>
</dbReference>
<reference evidence="1" key="1">
    <citation type="submission" date="2022-07" db="EMBL/GenBank/DDBJ databases">
        <title>The genome of Lyophyllum shimeji provides insight into the initial evolution of ectomycorrhizal fungal genome.</title>
        <authorList>
            <person name="Kobayashi Y."/>
            <person name="Shibata T."/>
            <person name="Hirakawa H."/>
            <person name="Shigenobu S."/>
            <person name="Nishiyama T."/>
            <person name="Yamada A."/>
            <person name="Hasebe M."/>
            <person name="Kawaguchi M."/>
        </authorList>
    </citation>
    <scope>NUCLEOTIDE SEQUENCE</scope>
    <source>
        <strain evidence="1">AT787</strain>
    </source>
</reference>
<gene>
    <name evidence="1" type="ORF">LshimejAT787_1001720</name>
</gene>